<dbReference type="OrthoDB" id="36424at2157"/>
<dbReference type="AlphaFoldDB" id="A0A2V2N978"/>
<dbReference type="Proteomes" id="UP000245934">
    <property type="component" value="Unassembled WGS sequence"/>
</dbReference>
<keyword evidence="2" id="KW-1185">Reference proteome</keyword>
<sequence length="156" mass="17380">MVFTCTQCGQCCIYLGDYIVIEEQTGPYTYACSCVSTNTPFQAVVDEDKRNIFNNRDFSALHPHACPFLRPAGDDRIVCTIHNTSPAQCKIYRCVAVRVYSGDTMVGYITGMGALHSNDSGLRALYESCVSDLPASDEERDSWLSGFFKTHGYRTE</sequence>
<evidence type="ECO:0000313" key="2">
    <source>
        <dbReference type="Proteomes" id="UP000245934"/>
    </source>
</evidence>
<comment type="caution">
    <text evidence="1">The sequence shown here is derived from an EMBL/GenBank/DDBJ whole genome shotgun (WGS) entry which is preliminary data.</text>
</comment>
<evidence type="ECO:0000313" key="1">
    <source>
        <dbReference type="EMBL" id="PWR75125.1"/>
    </source>
</evidence>
<gene>
    <name evidence="1" type="ORF">DLD82_06445</name>
</gene>
<reference evidence="1 2" key="1">
    <citation type="submission" date="2018-05" db="EMBL/GenBank/DDBJ databases">
        <title>Draft genome of Methanospirillum stamsii Pt1.</title>
        <authorList>
            <person name="Dueholm M.S."/>
            <person name="Nielsen P.H."/>
            <person name="Bakmann L.F."/>
            <person name="Otzen D.E."/>
        </authorList>
    </citation>
    <scope>NUCLEOTIDE SEQUENCE [LARGE SCALE GENOMIC DNA]</scope>
    <source>
        <strain evidence="1 2">Pt1</strain>
    </source>
</reference>
<organism evidence="1 2">
    <name type="scientific">Methanospirillum stamsii</name>
    <dbReference type="NCBI Taxonomy" id="1277351"/>
    <lineage>
        <taxon>Archaea</taxon>
        <taxon>Methanobacteriati</taxon>
        <taxon>Methanobacteriota</taxon>
        <taxon>Stenosarchaea group</taxon>
        <taxon>Methanomicrobia</taxon>
        <taxon>Methanomicrobiales</taxon>
        <taxon>Methanospirillaceae</taxon>
        <taxon>Methanospirillum</taxon>
    </lineage>
</organism>
<evidence type="ECO:0008006" key="3">
    <source>
        <dbReference type="Google" id="ProtNLM"/>
    </source>
</evidence>
<proteinExistence type="predicted"/>
<accession>A0A2V2N978</accession>
<dbReference type="EMBL" id="QGMZ01000013">
    <property type="protein sequence ID" value="PWR75125.1"/>
    <property type="molecule type" value="Genomic_DNA"/>
</dbReference>
<protein>
    <recommendedName>
        <fullName evidence="3">YkgJ family cysteine cluster protein</fullName>
    </recommendedName>
</protein>
<name>A0A2V2N978_9EURY</name>